<protein>
    <recommendedName>
        <fullName evidence="4">DUF1631 family protein</fullName>
    </recommendedName>
</protein>
<sequence length="124" mass="13150">MTTIDPGQRLAAAVHSEVAALRERTAARTQSQGKPAARRQGTEGLASVVAQRVAGIAADDPQRRQKAFRAFLETALLHELGSTLIHDAAFPTLVDAVQSRLQADAQLARAAEELAGYLLAPSPK</sequence>
<dbReference type="EMBL" id="CP053418">
    <property type="protein sequence ID" value="QJW83448.1"/>
    <property type="molecule type" value="Genomic_DNA"/>
</dbReference>
<evidence type="ECO:0000313" key="2">
    <source>
        <dbReference type="EMBL" id="QJW83448.1"/>
    </source>
</evidence>
<evidence type="ECO:0000256" key="1">
    <source>
        <dbReference type="SAM" id="MobiDB-lite"/>
    </source>
</evidence>
<reference evidence="2 3" key="1">
    <citation type="submission" date="2020-05" db="EMBL/GenBank/DDBJ databases">
        <title>Ramlibacter rhizophilus sp. nov., isolated from rhizosphere soil of national flower Mugunghwa from South Korea.</title>
        <authorList>
            <person name="Zheng-Fei Y."/>
            <person name="Huan T."/>
        </authorList>
    </citation>
    <scope>NUCLEOTIDE SEQUENCE [LARGE SCALE GENOMIC DNA]</scope>
    <source>
        <strain evidence="2 3">H242</strain>
    </source>
</reference>
<organism evidence="2 3">
    <name type="scientific">Ramlibacter terrae</name>
    <dbReference type="NCBI Taxonomy" id="2732511"/>
    <lineage>
        <taxon>Bacteria</taxon>
        <taxon>Pseudomonadati</taxon>
        <taxon>Pseudomonadota</taxon>
        <taxon>Betaproteobacteria</taxon>
        <taxon>Burkholderiales</taxon>
        <taxon>Comamonadaceae</taxon>
        <taxon>Ramlibacter</taxon>
    </lineage>
</organism>
<keyword evidence="3" id="KW-1185">Reference proteome</keyword>
<proteinExistence type="predicted"/>
<gene>
    <name evidence="2" type="ORF">HK414_02635</name>
</gene>
<evidence type="ECO:0008006" key="4">
    <source>
        <dbReference type="Google" id="ProtNLM"/>
    </source>
</evidence>
<feature type="region of interest" description="Disordered" evidence="1">
    <location>
        <begin position="22"/>
        <end position="44"/>
    </location>
</feature>
<name>A0ABX6P072_9BURK</name>
<dbReference type="Proteomes" id="UP000500826">
    <property type="component" value="Chromosome"/>
</dbReference>
<accession>A0ABX6P072</accession>
<evidence type="ECO:0000313" key="3">
    <source>
        <dbReference type="Proteomes" id="UP000500826"/>
    </source>
</evidence>